<name>A0A0P6XKL7_9CHLR</name>
<dbReference type="SUPFAM" id="SSF54593">
    <property type="entry name" value="Glyoxalase/Bleomycin resistance protein/Dihydroxybiphenyl dioxygenase"/>
    <property type="match status" value="1"/>
</dbReference>
<dbReference type="RefSeq" id="WP_054520382.1">
    <property type="nucleotide sequence ID" value="NZ_LGKO01000002.1"/>
</dbReference>
<protein>
    <recommendedName>
        <fullName evidence="3">VOC domain-containing protein</fullName>
    </recommendedName>
</protein>
<comment type="caution">
    <text evidence="1">The sequence shown here is derived from an EMBL/GenBank/DDBJ whole genome shotgun (WGS) entry which is preliminary data.</text>
</comment>
<dbReference type="Proteomes" id="UP000050544">
    <property type="component" value="Unassembled WGS sequence"/>
</dbReference>
<evidence type="ECO:0000313" key="1">
    <source>
        <dbReference type="EMBL" id="KPL83958.1"/>
    </source>
</evidence>
<accession>A0A0P6XKL7</accession>
<organism evidence="1 2">
    <name type="scientific">Thermanaerothrix daxensis</name>
    <dbReference type="NCBI Taxonomy" id="869279"/>
    <lineage>
        <taxon>Bacteria</taxon>
        <taxon>Bacillati</taxon>
        <taxon>Chloroflexota</taxon>
        <taxon>Anaerolineae</taxon>
        <taxon>Anaerolineales</taxon>
        <taxon>Anaerolineaceae</taxon>
        <taxon>Thermanaerothrix</taxon>
    </lineage>
</organism>
<dbReference type="EMBL" id="LGKO01000002">
    <property type="protein sequence ID" value="KPL83958.1"/>
    <property type="molecule type" value="Genomic_DNA"/>
</dbReference>
<sequence>MTPGFLGYRWLRRLLGNSANPTRGQLRQICLRVENLPLQRALFHEALGLPLLPPLKEKQVTFCLGDNLYLTLQEASLSEPNPSFPEIELTFEVTDLARVQSHLRLNGYNLERDAGGDLWYHPRSRIGVRLKPGSIPPASEGEGP</sequence>
<dbReference type="AlphaFoldDB" id="A0A0P6XKL7"/>
<proteinExistence type="predicted"/>
<dbReference type="Gene3D" id="3.10.180.10">
    <property type="entry name" value="2,3-Dihydroxybiphenyl 1,2-Dioxygenase, domain 1"/>
    <property type="match status" value="1"/>
</dbReference>
<gene>
    <name evidence="1" type="ORF">SE15_01765</name>
</gene>
<dbReference type="InterPro" id="IPR029068">
    <property type="entry name" value="Glyas_Bleomycin-R_OHBP_Dase"/>
</dbReference>
<dbReference type="STRING" id="869279.SE15_01765"/>
<reference evidence="1 2" key="1">
    <citation type="submission" date="2015-07" db="EMBL/GenBank/DDBJ databases">
        <title>Whole genome sequence of Thermanaerothrix daxensis DSM 23592.</title>
        <authorList>
            <person name="Hemp J."/>
            <person name="Ward L.M."/>
            <person name="Pace L.A."/>
            <person name="Fischer W.W."/>
        </authorList>
    </citation>
    <scope>NUCLEOTIDE SEQUENCE [LARGE SCALE GENOMIC DNA]</scope>
    <source>
        <strain evidence="1 2">GNS-1</strain>
    </source>
</reference>
<evidence type="ECO:0008006" key="3">
    <source>
        <dbReference type="Google" id="ProtNLM"/>
    </source>
</evidence>
<evidence type="ECO:0000313" key="2">
    <source>
        <dbReference type="Proteomes" id="UP000050544"/>
    </source>
</evidence>
<keyword evidence="2" id="KW-1185">Reference proteome</keyword>